<reference evidence="2 3" key="1">
    <citation type="submission" date="2018-11" db="EMBL/GenBank/DDBJ databases">
        <title>Schleiferia aggregans sp. nov., a moderately thermophilic heterotrophic bacterium isolated from microbial mats at a terrestrial hot spring.</title>
        <authorList>
            <person name="Iino T."/>
            <person name="Ohkuma M."/>
            <person name="Haruta S."/>
        </authorList>
    </citation>
    <scope>NUCLEOTIDE SEQUENCE [LARGE SCALE GENOMIC DNA]</scope>
    <source>
        <strain evidence="2 3">LA</strain>
    </source>
</reference>
<dbReference type="InterPro" id="IPR013693">
    <property type="entry name" value="SpoIID/LytB_N"/>
</dbReference>
<comment type="caution">
    <text evidence="2">The sequence shown here is derived from an EMBL/GenBank/DDBJ whole genome shotgun (WGS) entry which is preliminary data.</text>
</comment>
<dbReference type="EMBL" id="BHZE01000002">
    <property type="protein sequence ID" value="GCD76897.1"/>
    <property type="molecule type" value="Genomic_DNA"/>
</dbReference>
<accession>A0A401XIN3</accession>
<dbReference type="OrthoDB" id="9794671at2"/>
<evidence type="ECO:0000259" key="1">
    <source>
        <dbReference type="Pfam" id="PF08486"/>
    </source>
</evidence>
<dbReference type="AlphaFoldDB" id="A0A401XIN3"/>
<keyword evidence="3" id="KW-1185">Reference proteome</keyword>
<organism evidence="2 3">
    <name type="scientific">Thermaurantimonas aggregans</name>
    <dbReference type="NCBI Taxonomy" id="2173829"/>
    <lineage>
        <taxon>Bacteria</taxon>
        <taxon>Pseudomonadati</taxon>
        <taxon>Bacteroidota</taxon>
        <taxon>Flavobacteriia</taxon>
        <taxon>Flavobacteriales</taxon>
        <taxon>Schleiferiaceae</taxon>
        <taxon>Thermaurantimonas</taxon>
    </lineage>
</organism>
<proteinExistence type="predicted"/>
<evidence type="ECO:0000313" key="3">
    <source>
        <dbReference type="Proteomes" id="UP000286715"/>
    </source>
</evidence>
<dbReference type="Proteomes" id="UP000286715">
    <property type="component" value="Unassembled WGS sequence"/>
</dbReference>
<dbReference type="Pfam" id="PF08486">
    <property type="entry name" value="SpoIID"/>
    <property type="match status" value="1"/>
</dbReference>
<dbReference type="RefSeq" id="WP_124396963.1">
    <property type="nucleotide sequence ID" value="NZ_BHZE01000002.1"/>
</dbReference>
<dbReference type="NCBIfam" id="TIGR02669">
    <property type="entry name" value="SpoIID_LytB"/>
    <property type="match status" value="1"/>
</dbReference>
<name>A0A401XIN3_9FLAO</name>
<protein>
    <recommendedName>
        <fullName evidence="1">Sporulation stage II protein D amidase enhancer LytB N-terminal domain-containing protein</fullName>
    </recommendedName>
</protein>
<evidence type="ECO:0000313" key="2">
    <source>
        <dbReference type="EMBL" id="GCD76897.1"/>
    </source>
</evidence>
<gene>
    <name evidence="2" type="ORF">JCM31826_03790</name>
</gene>
<sequence length="406" mass="47008">MKKLYKRLLFVFWLFFLTLHLKAVPSDIKIRIFSNENFSECLFRIKNGEYFLIALDKNGGLVDTIYYVHSKSPEILFSIQRNGSYISLKIGKKHLGNFYAISFITTDTSSNFLIHVNKKERWYDGSLILLPNQQNLLAINQVNLEQYVAGVVESEGGNFPQLEYFKAQAVLARTFAIRNYNKHLREGYNLKDDISSQVYLSRAYYRNSDLIRQAVLETRDTIVVDSASGAPIFAAFHANSGGHTVCAEDAWHKKLPNLIAKPDPYSEGMNSYEWTKKLPKKDVQEYIARKLQTKLTPELIAAIETFKQPTRLNYFRYQNKSFPLRDFRFHFQLRSTYFDIEPDGNYYILKGKGNGHGVGLSQEGAINMASQGFTYREIIYFYYENVKLESLSMYRQLMAEAPQLAF</sequence>
<dbReference type="GO" id="GO:0030435">
    <property type="term" value="P:sporulation resulting in formation of a cellular spore"/>
    <property type="evidence" value="ECO:0007669"/>
    <property type="project" value="InterPro"/>
</dbReference>
<dbReference type="InterPro" id="IPR013486">
    <property type="entry name" value="SpoIID/LytB"/>
</dbReference>
<feature type="domain" description="Sporulation stage II protein D amidase enhancer LytB N-terminal" evidence="1">
    <location>
        <begin position="133"/>
        <end position="223"/>
    </location>
</feature>